<dbReference type="PANTHER" id="PTHR12872">
    <property type="entry name" value="ALPHA-N-ACETYLGLUCOSAMINIDASE"/>
    <property type="match status" value="1"/>
</dbReference>
<proteinExistence type="predicted"/>
<comment type="caution">
    <text evidence="2">The sequence shown here is derived from an EMBL/GenBank/DDBJ whole genome shotgun (WGS) entry which is preliminary data.</text>
</comment>
<dbReference type="InterPro" id="IPR007781">
    <property type="entry name" value="NAGLU"/>
</dbReference>
<evidence type="ECO:0000313" key="2">
    <source>
        <dbReference type="EMBL" id="CAH1447364.1"/>
    </source>
</evidence>
<feature type="domain" description="Alpha-N-acetylglucosaminidase C-terminal" evidence="1">
    <location>
        <begin position="40"/>
        <end position="73"/>
    </location>
</feature>
<reference evidence="2 3" key="1">
    <citation type="submission" date="2022-01" db="EMBL/GenBank/DDBJ databases">
        <authorList>
            <person name="Xiong W."/>
            <person name="Schranz E."/>
        </authorList>
    </citation>
    <scope>NUCLEOTIDE SEQUENCE [LARGE SCALE GENOMIC DNA]</scope>
</reference>
<organism evidence="2 3">
    <name type="scientific">Lactuca virosa</name>
    <dbReference type="NCBI Taxonomy" id="75947"/>
    <lineage>
        <taxon>Eukaryota</taxon>
        <taxon>Viridiplantae</taxon>
        <taxon>Streptophyta</taxon>
        <taxon>Embryophyta</taxon>
        <taxon>Tracheophyta</taxon>
        <taxon>Spermatophyta</taxon>
        <taxon>Magnoliopsida</taxon>
        <taxon>eudicotyledons</taxon>
        <taxon>Gunneridae</taxon>
        <taxon>Pentapetalae</taxon>
        <taxon>asterids</taxon>
        <taxon>campanulids</taxon>
        <taxon>Asterales</taxon>
        <taxon>Asteraceae</taxon>
        <taxon>Cichorioideae</taxon>
        <taxon>Cichorieae</taxon>
        <taxon>Lactucinae</taxon>
        <taxon>Lactuca</taxon>
    </lineage>
</organism>
<gene>
    <name evidence="2" type="ORF">LVIROSA_LOCUS32977</name>
</gene>
<dbReference type="PANTHER" id="PTHR12872:SF3">
    <property type="entry name" value="ALPHA-N-ACETYLGLUCOSAMINIDASE"/>
    <property type="match status" value="1"/>
</dbReference>
<accession>A0AAU9PB09</accession>
<dbReference type="Gene3D" id="1.20.120.670">
    <property type="entry name" value="N-acetyl-b-d-glucoasminidase"/>
    <property type="match status" value="1"/>
</dbReference>
<sequence>MSFRARLVLECQWKVSSNPIVYDLMSKMAFQHKKINEKTWLDSYSRRRNGKLVPSIQEAWKILYHTLYNCTYVYLAR</sequence>
<name>A0AAU9PB09_9ASTR</name>
<keyword evidence="3" id="KW-1185">Reference proteome</keyword>
<dbReference type="Pfam" id="PF12972">
    <property type="entry name" value="NAGLU_C"/>
    <property type="match status" value="1"/>
</dbReference>
<dbReference type="EMBL" id="CAKMRJ010005523">
    <property type="protein sequence ID" value="CAH1447364.1"/>
    <property type="molecule type" value="Genomic_DNA"/>
</dbReference>
<dbReference type="Proteomes" id="UP001157418">
    <property type="component" value="Unassembled WGS sequence"/>
</dbReference>
<dbReference type="InterPro" id="IPR024732">
    <property type="entry name" value="NAGLU_C"/>
</dbReference>
<evidence type="ECO:0000313" key="3">
    <source>
        <dbReference type="Proteomes" id="UP001157418"/>
    </source>
</evidence>
<dbReference type="AlphaFoldDB" id="A0AAU9PB09"/>
<evidence type="ECO:0000259" key="1">
    <source>
        <dbReference type="Pfam" id="PF12972"/>
    </source>
</evidence>
<protein>
    <recommendedName>
        <fullName evidence="1">Alpha-N-acetylglucosaminidase C-terminal domain-containing protein</fullName>
    </recommendedName>
</protein>